<reference evidence="7 8" key="1">
    <citation type="submission" date="2018-06" db="EMBL/GenBank/DDBJ databases">
        <title>Genomic Encyclopedia of Archaeal and Bacterial Type Strains, Phase II (KMG-II): from individual species to whole genera.</title>
        <authorList>
            <person name="Goeker M."/>
        </authorList>
    </citation>
    <scope>NUCLEOTIDE SEQUENCE [LARGE SCALE GENOMIC DNA]</scope>
    <source>
        <strain evidence="7 8">DSM 24464</strain>
    </source>
</reference>
<keyword evidence="2 5" id="KW-0547">Nucleotide-binding</keyword>
<keyword evidence="8" id="KW-1185">Reference proteome</keyword>
<comment type="catalytic activity">
    <reaction evidence="5">
        <text>3'-dephospho-CoA + ATP = ADP + CoA + H(+)</text>
        <dbReference type="Rhea" id="RHEA:18245"/>
        <dbReference type="ChEBI" id="CHEBI:15378"/>
        <dbReference type="ChEBI" id="CHEBI:30616"/>
        <dbReference type="ChEBI" id="CHEBI:57287"/>
        <dbReference type="ChEBI" id="CHEBI:57328"/>
        <dbReference type="ChEBI" id="CHEBI:456216"/>
        <dbReference type="EC" id="2.7.1.24"/>
    </reaction>
</comment>
<organism evidence="7 8">
    <name type="scientific">Olleya aquimaris</name>
    <dbReference type="NCBI Taxonomy" id="639310"/>
    <lineage>
        <taxon>Bacteria</taxon>
        <taxon>Pseudomonadati</taxon>
        <taxon>Bacteroidota</taxon>
        <taxon>Flavobacteriia</taxon>
        <taxon>Flavobacteriales</taxon>
        <taxon>Flavobacteriaceae</taxon>
    </lineage>
</organism>
<dbReference type="PANTHER" id="PTHR10695:SF46">
    <property type="entry name" value="BIFUNCTIONAL COENZYME A SYNTHASE-RELATED"/>
    <property type="match status" value="1"/>
</dbReference>
<evidence type="ECO:0000313" key="8">
    <source>
        <dbReference type="Proteomes" id="UP000248703"/>
    </source>
</evidence>
<evidence type="ECO:0000256" key="6">
    <source>
        <dbReference type="NCBIfam" id="TIGR00152"/>
    </source>
</evidence>
<comment type="subcellular location">
    <subcellularLocation>
        <location evidence="5">Cytoplasm</location>
    </subcellularLocation>
</comment>
<keyword evidence="3 5" id="KW-0067">ATP-binding</keyword>
<accession>A0A327RND3</accession>
<dbReference type="PANTHER" id="PTHR10695">
    <property type="entry name" value="DEPHOSPHO-COA KINASE-RELATED"/>
    <property type="match status" value="1"/>
</dbReference>
<dbReference type="RefSeq" id="WP_111659230.1">
    <property type="nucleotide sequence ID" value="NZ_QLLO01000002.1"/>
</dbReference>
<dbReference type="InterPro" id="IPR027417">
    <property type="entry name" value="P-loop_NTPase"/>
</dbReference>
<sequence>MTPKIIGLTGGIGSGKTTVANFFKQLGVPVYIADAEAKALMSRSKIIKRKLLQLFGNQAYLDNKLNKPFIAKQIFNNEDLLKKMNAIVHPKVAKHFERWVNKQNTDYVISEAAILFENGSYKKYDYIVTVVAPKDIRLKRVMARDKTTVKKVEAIMNNQWDDDKKIALSDFVINNTDLENTKLQVGNIHEKLLKSITKP</sequence>
<dbReference type="GO" id="GO:0004140">
    <property type="term" value="F:dephospho-CoA kinase activity"/>
    <property type="evidence" value="ECO:0007669"/>
    <property type="project" value="UniProtKB-UniRule"/>
</dbReference>
<name>A0A327RND3_9FLAO</name>
<gene>
    <name evidence="5" type="primary">coaE</name>
    <name evidence="7" type="ORF">LY08_00903</name>
</gene>
<evidence type="ECO:0000256" key="4">
    <source>
        <dbReference type="ARBA" id="ARBA00022993"/>
    </source>
</evidence>
<protein>
    <recommendedName>
        <fullName evidence="5 6">Dephospho-CoA kinase</fullName>
        <ecNumber evidence="5 6">2.7.1.24</ecNumber>
    </recommendedName>
    <alternativeName>
        <fullName evidence="5">Dephosphocoenzyme A kinase</fullName>
    </alternativeName>
</protein>
<evidence type="ECO:0000256" key="2">
    <source>
        <dbReference type="ARBA" id="ARBA00022741"/>
    </source>
</evidence>
<dbReference type="PROSITE" id="PS51219">
    <property type="entry name" value="DPCK"/>
    <property type="match status" value="1"/>
</dbReference>
<comment type="similarity">
    <text evidence="1 5">Belongs to the CoaE family.</text>
</comment>
<keyword evidence="4 5" id="KW-0173">Coenzyme A biosynthesis</keyword>
<dbReference type="GO" id="GO:0015937">
    <property type="term" value="P:coenzyme A biosynthetic process"/>
    <property type="evidence" value="ECO:0007669"/>
    <property type="project" value="UniProtKB-UniRule"/>
</dbReference>
<dbReference type="GO" id="GO:0005737">
    <property type="term" value="C:cytoplasm"/>
    <property type="evidence" value="ECO:0007669"/>
    <property type="project" value="UniProtKB-SubCell"/>
</dbReference>
<evidence type="ECO:0000256" key="3">
    <source>
        <dbReference type="ARBA" id="ARBA00022840"/>
    </source>
</evidence>
<evidence type="ECO:0000256" key="5">
    <source>
        <dbReference type="HAMAP-Rule" id="MF_00376"/>
    </source>
</evidence>
<dbReference type="NCBIfam" id="TIGR00152">
    <property type="entry name" value="dephospho-CoA kinase"/>
    <property type="match status" value="1"/>
</dbReference>
<dbReference type="EC" id="2.7.1.24" evidence="5 6"/>
<comment type="pathway">
    <text evidence="5">Cofactor biosynthesis; coenzyme A biosynthesis; CoA from (R)-pantothenate: step 5/5.</text>
</comment>
<dbReference type="Gene3D" id="3.40.50.300">
    <property type="entry name" value="P-loop containing nucleotide triphosphate hydrolases"/>
    <property type="match status" value="1"/>
</dbReference>
<keyword evidence="5" id="KW-0963">Cytoplasm</keyword>
<comment type="function">
    <text evidence="5">Catalyzes the phosphorylation of the 3'-hydroxyl group of dephosphocoenzyme A to form coenzyme A.</text>
</comment>
<proteinExistence type="inferred from homology"/>
<comment type="caution">
    <text evidence="7">The sequence shown here is derived from an EMBL/GenBank/DDBJ whole genome shotgun (WGS) entry which is preliminary data.</text>
</comment>
<dbReference type="SUPFAM" id="SSF52540">
    <property type="entry name" value="P-loop containing nucleoside triphosphate hydrolases"/>
    <property type="match status" value="1"/>
</dbReference>
<dbReference type="AlphaFoldDB" id="A0A327RND3"/>
<dbReference type="Proteomes" id="UP000248703">
    <property type="component" value="Unassembled WGS sequence"/>
</dbReference>
<dbReference type="GO" id="GO:0005524">
    <property type="term" value="F:ATP binding"/>
    <property type="evidence" value="ECO:0007669"/>
    <property type="project" value="UniProtKB-UniRule"/>
</dbReference>
<dbReference type="PRINTS" id="PR00988">
    <property type="entry name" value="URIDINKINASE"/>
</dbReference>
<dbReference type="HAMAP" id="MF_00376">
    <property type="entry name" value="Dephospho_CoA_kinase"/>
    <property type="match status" value="1"/>
</dbReference>
<keyword evidence="5" id="KW-0808">Transferase</keyword>
<dbReference type="OrthoDB" id="9812943at2"/>
<dbReference type="UniPathway" id="UPA00241">
    <property type="reaction ID" value="UER00356"/>
</dbReference>
<dbReference type="Pfam" id="PF01121">
    <property type="entry name" value="CoaE"/>
    <property type="match status" value="1"/>
</dbReference>
<dbReference type="EMBL" id="QLLO01000002">
    <property type="protein sequence ID" value="RAJ17124.1"/>
    <property type="molecule type" value="Genomic_DNA"/>
</dbReference>
<keyword evidence="5 7" id="KW-0418">Kinase</keyword>
<feature type="binding site" evidence="5">
    <location>
        <begin position="13"/>
        <end position="18"/>
    </location>
    <ligand>
        <name>ATP</name>
        <dbReference type="ChEBI" id="CHEBI:30616"/>
    </ligand>
</feature>
<dbReference type="CDD" id="cd02022">
    <property type="entry name" value="DPCK"/>
    <property type="match status" value="1"/>
</dbReference>
<evidence type="ECO:0000313" key="7">
    <source>
        <dbReference type="EMBL" id="RAJ17124.1"/>
    </source>
</evidence>
<evidence type="ECO:0000256" key="1">
    <source>
        <dbReference type="ARBA" id="ARBA00009018"/>
    </source>
</evidence>
<dbReference type="InterPro" id="IPR001977">
    <property type="entry name" value="Depp_CoAkinase"/>
</dbReference>